<reference evidence="5" key="1">
    <citation type="submission" date="2025-08" db="UniProtKB">
        <authorList>
            <consortium name="RefSeq"/>
        </authorList>
    </citation>
    <scope>IDENTIFICATION</scope>
</reference>
<dbReference type="PANTHER" id="PTHR24183:SF1">
    <property type="entry name" value="FIBRONECTIN TYPE 3 AND ANKYRIN REPEAT DOMAINS PROTEIN 1"/>
    <property type="match status" value="1"/>
</dbReference>
<dbReference type="Gene3D" id="1.25.40.20">
    <property type="entry name" value="Ankyrin repeat-containing domain"/>
    <property type="match status" value="1"/>
</dbReference>
<evidence type="ECO:0000259" key="3">
    <source>
        <dbReference type="PROSITE" id="PS50853"/>
    </source>
</evidence>
<dbReference type="Pfam" id="PF12796">
    <property type="entry name" value="Ank_2"/>
    <property type="match status" value="2"/>
</dbReference>
<dbReference type="PROSITE" id="PS50853">
    <property type="entry name" value="FN3"/>
    <property type="match status" value="1"/>
</dbReference>
<dbReference type="InterPro" id="IPR003961">
    <property type="entry name" value="FN3_dom"/>
</dbReference>
<dbReference type="GeneID" id="110077914"/>
<dbReference type="CDD" id="cd00063">
    <property type="entry name" value="FN3"/>
    <property type="match status" value="1"/>
</dbReference>
<feature type="region of interest" description="Disordered" evidence="2">
    <location>
        <begin position="383"/>
        <end position="403"/>
    </location>
</feature>
<dbReference type="SUPFAM" id="SSF48403">
    <property type="entry name" value="Ankyrin repeat"/>
    <property type="match status" value="1"/>
</dbReference>
<dbReference type="SUPFAM" id="SSF49265">
    <property type="entry name" value="Fibronectin type III"/>
    <property type="match status" value="1"/>
</dbReference>
<dbReference type="PROSITE" id="PS50297">
    <property type="entry name" value="ANK_REP_REGION"/>
    <property type="match status" value="3"/>
</dbReference>
<feature type="repeat" description="ANK" evidence="1">
    <location>
        <begin position="190"/>
        <end position="222"/>
    </location>
</feature>
<dbReference type="RefSeq" id="XP_072851515.1">
    <property type="nucleotide sequence ID" value="XM_072995414.1"/>
</dbReference>
<dbReference type="InterPro" id="IPR036770">
    <property type="entry name" value="Ankyrin_rpt-contain_sf"/>
</dbReference>
<dbReference type="InterPro" id="IPR002110">
    <property type="entry name" value="Ankyrin_rpt"/>
</dbReference>
<dbReference type="Gene3D" id="2.60.40.10">
    <property type="entry name" value="Immunoglobulins"/>
    <property type="match status" value="1"/>
</dbReference>
<name>A0ABM5G1I4_9SAUR</name>
<feature type="domain" description="Fibronectin type-III" evidence="3">
    <location>
        <begin position="60"/>
        <end position="155"/>
    </location>
</feature>
<proteinExistence type="predicted"/>
<dbReference type="SMART" id="SM00248">
    <property type="entry name" value="ANK"/>
    <property type="match status" value="5"/>
</dbReference>
<feature type="repeat" description="ANK" evidence="1">
    <location>
        <begin position="223"/>
        <end position="255"/>
    </location>
</feature>
<dbReference type="PRINTS" id="PR01415">
    <property type="entry name" value="ANKYRIN"/>
</dbReference>
<gene>
    <name evidence="5" type="primary">FANK1</name>
</gene>
<evidence type="ECO:0000313" key="5">
    <source>
        <dbReference type="RefSeq" id="XP_072851515.1"/>
    </source>
</evidence>
<feature type="repeat" description="ANK" evidence="1">
    <location>
        <begin position="324"/>
        <end position="356"/>
    </location>
</feature>
<evidence type="ECO:0000256" key="2">
    <source>
        <dbReference type="SAM" id="MobiDB-lite"/>
    </source>
</evidence>
<organism evidence="4 5">
    <name type="scientific">Pogona vitticeps</name>
    <name type="common">central bearded dragon</name>
    <dbReference type="NCBI Taxonomy" id="103695"/>
    <lineage>
        <taxon>Eukaryota</taxon>
        <taxon>Metazoa</taxon>
        <taxon>Chordata</taxon>
        <taxon>Craniata</taxon>
        <taxon>Vertebrata</taxon>
        <taxon>Euteleostomi</taxon>
        <taxon>Lepidosauria</taxon>
        <taxon>Squamata</taxon>
        <taxon>Bifurcata</taxon>
        <taxon>Unidentata</taxon>
        <taxon>Episquamata</taxon>
        <taxon>Toxicofera</taxon>
        <taxon>Iguania</taxon>
        <taxon>Acrodonta</taxon>
        <taxon>Agamidae</taxon>
        <taxon>Amphibolurinae</taxon>
        <taxon>Pogona</taxon>
    </lineage>
</organism>
<dbReference type="SMART" id="SM00060">
    <property type="entry name" value="FN3"/>
    <property type="match status" value="1"/>
</dbReference>
<feature type="repeat" description="ANK" evidence="1">
    <location>
        <begin position="256"/>
        <end position="288"/>
    </location>
</feature>
<feature type="repeat" description="ANK" evidence="1">
    <location>
        <begin position="296"/>
        <end position="323"/>
    </location>
</feature>
<dbReference type="PROSITE" id="PS50088">
    <property type="entry name" value="ANK_REPEAT"/>
    <property type="match status" value="5"/>
</dbReference>
<keyword evidence="4" id="KW-1185">Reference proteome</keyword>
<sequence>MAEKEGNWGWQELGQATGAHSVAWMRSYDCWSSDLAAQRLLRFNPQRHHVPLVLSERRSILKPPVVGHVSHHNIHLSWDREEQRKGPQEQWLKFSVEEEDPKLHKYGLIYTGYARQHVVEGLKPRTTYRFRLKVTDPSGDSVYSSPVCVTTTSEPMSGEHLHRAVSRDDIDEVLKILRGRKVVVDTLNKLGFTALMVASQKGFARLAKILVEHGADVNVKNSSGKDSLMIACFAGHLDIAQYLRSQGASWQSRDLGGCTAMHWAVDGGHSDVIEWMIQDGCEVDAKDAGLEWTPLIRLCALTGKTDVATLLIDAGADVNTKDKDGKTPLMVAALNNQEELVALLLERGADPDVKNEFGKGALEMARGLNRQSVASVIEDKKRKMSSMASLAPSASTQLSEATE</sequence>
<evidence type="ECO:0000313" key="4">
    <source>
        <dbReference type="Proteomes" id="UP001652642"/>
    </source>
</evidence>
<dbReference type="InterPro" id="IPR013783">
    <property type="entry name" value="Ig-like_fold"/>
</dbReference>
<dbReference type="Proteomes" id="UP001652642">
    <property type="component" value="Chromosome 3"/>
</dbReference>
<accession>A0ABM5G1I4</accession>
<feature type="compositionally biased region" description="Low complexity" evidence="2">
    <location>
        <begin position="385"/>
        <end position="395"/>
    </location>
</feature>
<dbReference type="InterPro" id="IPR036116">
    <property type="entry name" value="FN3_sf"/>
</dbReference>
<keyword evidence="1" id="KW-0040">ANK repeat</keyword>
<dbReference type="PANTHER" id="PTHR24183">
    <property type="entry name" value="FIBRONECTIN TYPE 3 AND ANKYRIN REPEAT DOMAINS PROTEIN 1"/>
    <property type="match status" value="1"/>
</dbReference>
<evidence type="ECO:0000256" key="1">
    <source>
        <dbReference type="PROSITE-ProRule" id="PRU00023"/>
    </source>
</evidence>
<protein>
    <submittedName>
        <fullName evidence="5">Fibronectin type 3 and ankyrin repeat domains protein 1 isoform X1</fullName>
    </submittedName>
</protein>